<protein>
    <recommendedName>
        <fullName evidence="3">Encoded protein</fullName>
    </recommendedName>
</protein>
<accession>A0ABQ7GZ17</accession>
<organism evidence="1 2">
    <name type="scientific">Dunaliella salina</name>
    <name type="common">Green alga</name>
    <name type="synonym">Protococcus salinus</name>
    <dbReference type="NCBI Taxonomy" id="3046"/>
    <lineage>
        <taxon>Eukaryota</taxon>
        <taxon>Viridiplantae</taxon>
        <taxon>Chlorophyta</taxon>
        <taxon>core chlorophytes</taxon>
        <taxon>Chlorophyceae</taxon>
        <taxon>CS clade</taxon>
        <taxon>Chlamydomonadales</taxon>
        <taxon>Dunaliellaceae</taxon>
        <taxon>Dunaliella</taxon>
    </lineage>
</organism>
<keyword evidence="2" id="KW-1185">Reference proteome</keyword>
<reference evidence="1" key="1">
    <citation type="submission" date="2017-08" db="EMBL/GenBank/DDBJ databases">
        <authorList>
            <person name="Polle J.E."/>
            <person name="Barry K."/>
            <person name="Cushman J."/>
            <person name="Schmutz J."/>
            <person name="Tran D."/>
            <person name="Hathwaick L.T."/>
            <person name="Yim W.C."/>
            <person name="Jenkins J."/>
            <person name="Mckie-Krisberg Z.M."/>
            <person name="Prochnik S."/>
            <person name="Lindquist E."/>
            <person name="Dockter R.B."/>
            <person name="Adam C."/>
            <person name="Molina H."/>
            <person name="Bunkerborg J."/>
            <person name="Jin E."/>
            <person name="Buchheim M."/>
            <person name="Magnuson J."/>
        </authorList>
    </citation>
    <scope>NUCLEOTIDE SEQUENCE</scope>
    <source>
        <strain evidence="1">CCAP 19/18</strain>
    </source>
</reference>
<proteinExistence type="predicted"/>
<sequence length="123" mass="13833">MDPSKLHATLLAITRTNTHRADDLAAERLDAARVRYLEYQQLLQEASALSCNGLVDYAHAASLHHALHVRSALSMCSCTIDCRGQKYPAYTAMCIVLTSARKWLLRFCLHNLVEATLQDYMPQ</sequence>
<dbReference type="Proteomes" id="UP000815325">
    <property type="component" value="Unassembled WGS sequence"/>
</dbReference>
<comment type="caution">
    <text evidence="1">The sequence shown here is derived from an EMBL/GenBank/DDBJ whole genome shotgun (WGS) entry which is preliminary data.</text>
</comment>
<evidence type="ECO:0000313" key="2">
    <source>
        <dbReference type="Proteomes" id="UP000815325"/>
    </source>
</evidence>
<evidence type="ECO:0008006" key="3">
    <source>
        <dbReference type="Google" id="ProtNLM"/>
    </source>
</evidence>
<gene>
    <name evidence="1" type="ORF">DUNSADRAFT_18393</name>
</gene>
<name>A0ABQ7GZ17_DUNSA</name>
<dbReference type="EMBL" id="MU069530">
    <property type="protein sequence ID" value="KAF5839850.1"/>
    <property type="molecule type" value="Genomic_DNA"/>
</dbReference>
<evidence type="ECO:0000313" key="1">
    <source>
        <dbReference type="EMBL" id="KAF5839850.1"/>
    </source>
</evidence>